<comment type="caution">
    <text evidence="2">The sequence shown here is derived from an EMBL/GenBank/DDBJ whole genome shotgun (WGS) entry which is preliminary data.</text>
</comment>
<proteinExistence type="predicted"/>
<dbReference type="Proteomes" id="UP000702209">
    <property type="component" value="Unassembled WGS sequence"/>
</dbReference>
<dbReference type="RefSeq" id="WP_195133877.1">
    <property type="nucleotide sequence ID" value="NZ_JADLQX010000052.1"/>
</dbReference>
<reference evidence="2 3" key="1">
    <citation type="submission" date="2020-10" db="EMBL/GenBank/DDBJ databases">
        <title>Identification of Nocardia species via Next-generation sequencing and recognition of intraspecies genetic diversity.</title>
        <authorList>
            <person name="Li P."/>
            <person name="Li P."/>
            <person name="Lu B."/>
        </authorList>
    </citation>
    <scope>NUCLEOTIDE SEQUENCE [LARGE SCALE GENOMIC DNA]</scope>
    <source>
        <strain evidence="2 3">BJ06-0157</strain>
    </source>
</reference>
<sequence length="49" mass="5457">MDRLAKAVEWADGVPDDWNPDDDDEDDDEESSDGQGNSNSPWGDDETPF</sequence>
<evidence type="ECO:0000313" key="2">
    <source>
        <dbReference type="EMBL" id="MBF6302694.1"/>
    </source>
</evidence>
<protein>
    <submittedName>
        <fullName evidence="2">Uncharacterized protein</fullName>
    </submittedName>
</protein>
<accession>A0ABS0D1L4</accession>
<evidence type="ECO:0000256" key="1">
    <source>
        <dbReference type="SAM" id="MobiDB-lite"/>
    </source>
</evidence>
<evidence type="ECO:0000313" key="3">
    <source>
        <dbReference type="Proteomes" id="UP000702209"/>
    </source>
</evidence>
<feature type="compositionally biased region" description="Acidic residues" evidence="1">
    <location>
        <begin position="14"/>
        <end position="32"/>
    </location>
</feature>
<gene>
    <name evidence="2" type="ORF">IU459_34955</name>
</gene>
<feature type="region of interest" description="Disordered" evidence="1">
    <location>
        <begin position="1"/>
        <end position="49"/>
    </location>
</feature>
<dbReference type="EMBL" id="JADLQX010000052">
    <property type="protein sequence ID" value="MBF6302694.1"/>
    <property type="molecule type" value="Genomic_DNA"/>
</dbReference>
<organism evidence="2 3">
    <name type="scientific">Nocardia amamiensis</name>
    <dbReference type="NCBI Taxonomy" id="404578"/>
    <lineage>
        <taxon>Bacteria</taxon>
        <taxon>Bacillati</taxon>
        <taxon>Actinomycetota</taxon>
        <taxon>Actinomycetes</taxon>
        <taxon>Mycobacteriales</taxon>
        <taxon>Nocardiaceae</taxon>
        <taxon>Nocardia</taxon>
    </lineage>
</organism>
<keyword evidence="3" id="KW-1185">Reference proteome</keyword>
<name>A0ABS0D1L4_9NOCA</name>